<dbReference type="InterPro" id="IPR046342">
    <property type="entry name" value="CBS_dom_sf"/>
</dbReference>
<dbReference type="Gene3D" id="3.10.580.10">
    <property type="entry name" value="CBS-domain"/>
    <property type="match status" value="1"/>
</dbReference>
<evidence type="ECO:0000313" key="2">
    <source>
        <dbReference type="Proteomes" id="UP000609346"/>
    </source>
</evidence>
<proteinExistence type="predicted"/>
<dbReference type="EMBL" id="JACXZA010000003">
    <property type="protein sequence ID" value="MBD3919607.1"/>
    <property type="molecule type" value="Genomic_DNA"/>
</dbReference>
<dbReference type="SUPFAM" id="SSF54631">
    <property type="entry name" value="CBS-domain pair"/>
    <property type="match status" value="1"/>
</dbReference>
<dbReference type="Proteomes" id="UP000609346">
    <property type="component" value="Unassembled WGS sequence"/>
</dbReference>
<dbReference type="RefSeq" id="WP_191203916.1">
    <property type="nucleotide sequence ID" value="NZ_JACXZA010000003.1"/>
</dbReference>
<evidence type="ECO:0000313" key="1">
    <source>
        <dbReference type="EMBL" id="MBD3919607.1"/>
    </source>
</evidence>
<keyword evidence="2" id="KW-1185">Reference proteome</keyword>
<evidence type="ECO:0008006" key="3">
    <source>
        <dbReference type="Google" id="ProtNLM"/>
    </source>
</evidence>
<reference evidence="1 2" key="1">
    <citation type="submission" date="2020-09" db="EMBL/GenBank/DDBJ databases">
        <title>Paenibacillus sp. strain PR3 16S rRNA gene Genome sequencing and assembly.</title>
        <authorList>
            <person name="Kim J."/>
        </authorList>
    </citation>
    <scope>NUCLEOTIDE SEQUENCE [LARGE SCALE GENOMIC DNA]</scope>
    <source>
        <strain evidence="1 2">PR3</strain>
    </source>
</reference>
<organism evidence="1 2">
    <name type="scientific">Paenibacillus terricola</name>
    <dbReference type="NCBI Taxonomy" id="2763503"/>
    <lineage>
        <taxon>Bacteria</taxon>
        <taxon>Bacillati</taxon>
        <taxon>Bacillota</taxon>
        <taxon>Bacilli</taxon>
        <taxon>Bacillales</taxon>
        <taxon>Paenibacillaceae</taxon>
        <taxon>Paenibacillus</taxon>
    </lineage>
</organism>
<comment type="caution">
    <text evidence="1">The sequence shown here is derived from an EMBL/GenBank/DDBJ whole genome shotgun (WGS) entry which is preliminary data.</text>
</comment>
<gene>
    <name evidence="1" type="ORF">H8B09_12655</name>
</gene>
<protein>
    <recommendedName>
        <fullName evidence="3">CBS domain-containing protein</fullName>
    </recommendedName>
</protein>
<name>A0ABR8MUI2_9BACL</name>
<sequence>MIKSYEPKFPQRPAFRSTYDGTHGAPMYAGELARPVPRLNAHWNCKQTTQLLNSYSASPCAVVCDAKERPIGLIMRDRFFLQLTSGDWLTMNNMPITRLMNEPVIVDVQCTLTQIKEQLIRLPMRPKQRYVVVTNEGKLSGVIVLDERLCPVEQ</sequence>
<accession>A0ABR8MUI2</accession>